<dbReference type="Pfam" id="PF00941">
    <property type="entry name" value="FAD_binding_5"/>
    <property type="match status" value="1"/>
</dbReference>
<dbReference type="Ensembl" id="ENSDLAT00005062296.2">
    <property type="protein sequence ID" value="ENSDLAP00005058775.2"/>
    <property type="gene ID" value="ENSDLAG00005009168.2"/>
</dbReference>
<dbReference type="SUPFAM" id="SSF54665">
    <property type="entry name" value="CO dehydrogenase molybdoprotein N-domain-like"/>
    <property type="match status" value="1"/>
</dbReference>
<comment type="cofactor">
    <cofactor evidence="14">
        <name>[2Fe-2S] cluster</name>
        <dbReference type="ChEBI" id="CHEBI:190135"/>
    </cofactor>
    <text evidence="14">Binds 2 [2Fe-2S] clusters.</text>
</comment>
<dbReference type="GO" id="GO:0051537">
    <property type="term" value="F:2 iron, 2 sulfur cluster binding"/>
    <property type="evidence" value="ECO:0007669"/>
    <property type="project" value="UniProtKB-KW"/>
</dbReference>
<keyword evidence="5 14" id="KW-0001">2Fe-2S</keyword>
<dbReference type="Gene3D" id="3.90.1170.50">
    <property type="entry name" value="Aldehyde oxidase/xanthine dehydrogenase, a/b hammerhead"/>
    <property type="match status" value="1"/>
</dbReference>
<dbReference type="InterPro" id="IPR016208">
    <property type="entry name" value="Ald_Oxase/xanthine_DH-like"/>
</dbReference>
<dbReference type="Proteomes" id="UP000694389">
    <property type="component" value="Unassembled WGS sequence"/>
</dbReference>
<feature type="binding site" evidence="13">
    <location>
        <position position="945"/>
    </location>
    <ligand>
        <name>substrate</name>
    </ligand>
</feature>
<dbReference type="PROSITE" id="PS51387">
    <property type="entry name" value="FAD_PCMH"/>
    <property type="match status" value="1"/>
</dbReference>
<dbReference type="SUPFAM" id="SSF56003">
    <property type="entry name" value="Molybdenum cofactor-binding domain"/>
    <property type="match status" value="1"/>
</dbReference>
<sequence length="1355" mass="150298">MLTKRFFNYIYEVFFSFLLVVHWLFKFITSLFYKFFDRIIILSFIVFVCFSSLFSLQVVEKNADPEEVLLSFLRRKVGLTGTKYGCGGGGCGACTVMVSTYDRNQRTVVHYTVIACLQPIVTLHGAAVVTVEGIGSTKTKLHPVQERIAKAHGSQCGFCTPGMVMSMYTLLRNKPQPTMEDIREALGGNLCRCTGYRPIIDGFKTFCESEVGVEQTCYSPDSPLNSYLHTLITQISQELFPMDCFLPLDPSQDLIFPPELMIMEKKVSGDALYFQGERVNLVAPFKLSHLLELKAEHPSAPLIVGNTTIGPKMLLKGVYHPLVIYAGRISELKAVTWGETGLTVGAACSLSTLQKEVEKVVVETEEEKTRGYRALLQTLRCLAGKQIRNMATVGGNILSANPKYDLSSVLAALDCTLHVISKDGMRSIPLDEKLFADFGKTVLRPEEVLLSIDIPYTKPWEFVAAYRQAQRREFAFSFLNAGMKVAIKEGTDVVESLSIYYGGVGPTLVKPKLTCQQLVSRSWGEDLLSEGCRLLKEDVDVSPSIHGGRAEFRKTLAISFFFKFYMQVVLEMRERVGKLRIMSTLWDYLSALKPFKNEVPQGQQSFQLVSEAQPSADLVGRPSMHQSAFQQATGEAKYYDDLPLVQGELFIFMVTSTRAHAKIINIDPSEALKMPGMVTFVSAGDVPGANCRLWFNNPEELFAEEEVVCVGQIIGAVVAESREQARRAAKEVHVTYHDLQPVFFTIEDAIRHESYFEPKRKVERGDVDEALKTIYMGGQEHFYMETQGVIAVPKGEHEEMDLFVATQHAAFTQELVGMALGVDSNKITCHVKRLGGGFGGKVMKIASLSAITAVAAHKTGRAVRCCLERGDDMLITSGRHPFLGKYKLRLCDKKGLNCNLYIIFNFAITLSPVLHMDNGYKIPNLRGRGVVCKTYLPSYTAFRGFGGPQGLMVMESVLHEVAVRCGLPAEKVRDINMYREEQSYTHHKQPFNPTDMVRCWDECLERANYQDRLRAVQLFNSSNRWKKRGISAVPQKFGVGFSKGFCNQGAALVNIYKDGSVLVTHGGTEMGQGINTKAIQIASRVLKVPVSSIFTKETCTGNVPNAAPSAASFGTDAVGMAVKDACEKLMRRLQPLMEKNPQNTWKQWVNEAFFQKTSLSATGFFMGPPTDVDWEKGEGQAYYYFTFGACCSEVEIDCLTGDHKVFFSLFKIPKKHITSKVEGGFVQGVGLYTIEELQFSPDGVLMTRGPSQYKVPALCDVPAELNVHLLANAENPHAIYLSKGIGEPPVFFGSTIFFAIKAAIAAARTERGLGDAFPLSSPATAEKIRMACQDEFTKMASPPTDGAMAPWCLDV</sequence>
<evidence type="ECO:0000313" key="19">
    <source>
        <dbReference type="Proteomes" id="UP000694389"/>
    </source>
</evidence>
<feature type="binding site" evidence="13">
    <location>
        <position position="449"/>
    </location>
    <ligand>
        <name>FAD</name>
        <dbReference type="ChEBI" id="CHEBI:57692"/>
    </ligand>
</feature>
<feature type="binding site" evidence="14">
    <location>
        <position position="159"/>
    </location>
    <ligand>
        <name>[2Fe-2S] cluster</name>
        <dbReference type="ChEBI" id="CHEBI:190135"/>
        <label>2</label>
    </ligand>
</feature>
<feature type="binding site" evidence="14">
    <location>
        <position position="191"/>
    </location>
    <ligand>
        <name>[2Fe-2S] cluster</name>
        <dbReference type="ChEBI" id="CHEBI:190135"/>
        <label>2</label>
    </ligand>
</feature>
<dbReference type="PROSITE" id="PS51085">
    <property type="entry name" value="2FE2S_FER_2"/>
    <property type="match status" value="1"/>
</dbReference>
<feature type="binding site" evidence="14">
    <location>
        <position position="91"/>
    </location>
    <ligand>
        <name>[2Fe-2S] cluster</name>
        <dbReference type="ChEBI" id="CHEBI:190135"/>
        <label>1</label>
    </ligand>
</feature>
<evidence type="ECO:0000256" key="6">
    <source>
        <dbReference type="ARBA" id="ARBA00022723"/>
    </source>
</evidence>
<dbReference type="PROSITE" id="PS00559">
    <property type="entry name" value="MOLYBDOPTERIN_EUK"/>
    <property type="match status" value="1"/>
</dbReference>
<dbReference type="PANTHER" id="PTHR45444">
    <property type="entry name" value="XANTHINE DEHYDROGENASE"/>
    <property type="match status" value="1"/>
</dbReference>
<feature type="binding site" evidence="14">
    <location>
        <position position="943"/>
    </location>
    <ligand>
        <name>Mo-molybdopterin</name>
        <dbReference type="ChEBI" id="CHEBI:71302"/>
    </ligand>
    <ligandPart>
        <name>Mo</name>
        <dbReference type="ChEBI" id="CHEBI:28685"/>
    </ligandPart>
</feature>
<evidence type="ECO:0000256" key="10">
    <source>
        <dbReference type="ARBA" id="ARBA00023014"/>
    </source>
</evidence>
<protein>
    <recommendedName>
        <fullName evidence="20">Aldehyde oxidase</fullName>
    </recommendedName>
</protein>
<evidence type="ECO:0000256" key="3">
    <source>
        <dbReference type="ARBA" id="ARBA00022505"/>
    </source>
</evidence>
<keyword evidence="15" id="KW-0812">Transmembrane</keyword>
<comment type="cofactor">
    <cofactor evidence="11">
        <name>[2Fe-2S] cluster</name>
        <dbReference type="ChEBI" id="CHEBI:190135"/>
    </cofactor>
</comment>
<keyword evidence="4" id="KW-0285">Flavoprotein</keyword>
<dbReference type="GO" id="GO:0005506">
    <property type="term" value="F:iron ion binding"/>
    <property type="evidence" value="ECO:0007669"/>
    <property type="project" value="InterPro"/>
</dbReference>
<keyword evidence="6 14" id="KW-0479">Metal-binding</keyword>
<accession>A0A8C4NZL2</accession>
<dbReference type="Gene3D" id="1.10.150.120">
    <property type="entry name" value="[2Fe-2S]-binding domain"/>
    <property type="match status" value="1"/>
</dbReference>
<comment type="cofactor">
    <cofactor evidence="1 13">
        <name>FAD</name>
        <dbReference type="ChEBI" id="CHEBI:57692"/>
    </cofactor>
</comment>
<dbReference type="InterPro" id="IPR001041">
    <property type="entry name" value="2Fe-2S_ferredoxin-type"/>
</dbReference>
<dbReference type="Gene3D" id="3.30.43.10">
    <property type="entry name" value="Uridine Diphospho-n-acetylenolpyruvylglucosamine Reductase, domain 2"/>
    <property type="match status" value="1"/>
</dbReference>
<evidence type="ECO:0000256" key="11">
    <source>
        <dbReference type="ARBA" id="ARBA00034078"/>
    </source>
</evidence>
<name>A0A8C4NZL2_DICLA</name>
<feature type="domain" description="FAD-binding PCMH-type" evidence="17">
    <location>
        <begin position="274"/>
        <end position="459"/>
    </location>
</feature>
<dbReference type="Pfam" id="PF20256">
    <property type="entry name" value="MoCoBD_2"/>
    <property type="match status" value="1"/>
</dbReference>
<dbReference type="SUPFAM" id="SSF56176">
    <property type="entry name" value="FAD-binding/transporter-associated domain-like"/>
    <property type="match status" value="1"/>
</dbReference>
<keyword evidence="10 14" id="KW-0411">Iron-sulfur</keyword>
<feature type="active site" description="Proton acceptor" evidence="12">
    <location>
        <position position="1287"/>
    </location>
</feature>
<dbReference type="InterPro" id="IPR006058">
    <property type="entry name" value="2Fe2S_fd_BS"/>
</dbReference>
<dbReference type="FunFam" id="3.30.43.10:FF:000001">
    <property type="entry name" value="Xanthine dehydrogenase/oxidase"/>
    <property type="match status" value="1"/>
</dbReference>
<evidence type="ECO:0000256" key="7">
    <source>
        <dbReference type="ARBA" id="ARBA00022827"/>
    </source>
</evidence>
<dbReference type="InterPro" id="IPR016166">
    <property type="entry name" value="FAD-bd_PCMH"/>
</dbReference>
<feature type="binding site" evidence="14">
    <location>
        <position position="156"/>
    </location>
    <ligand>
        <name>[2Fe-2S] cluster</name>
        <dbReference type="ChEBI" id="CHEBI:190135"/>
        <label>2</label>
    </ligand>
</feature>
<dbReference type="InterPro" id="IPR037165">
    <property type="entry name" value="AldOxase/xan_DH_Mopterin-bd_sf"/>
</dbReference>
<dbReference type="GO" id="GO:0071949">
    <property type="term" value="F:FAD binding"/>
    <property type="evidence" value="ECO:0007669"/>
    <property type="project" value="InterPro"/>
</dbReference>
<keyword evidence="15" id="KW-1133">Transmembrane helix</keyword>
<evidence type="ECO:0000256" key="9">
    <source>
        <dbReference type="ARBA" id="ARBA00023004"/>
    </source>
</evidence>
<dbReference type="SMART" id="SM01092">
    <property type="entry name" value="CO_deh_flav_C"/>
    <property type="match status" value="1"/>
</dbReference>
<feature type="domain" description="2Fe-2S ferredoxin-type" evidence="16">
    <location>
        <begin position="52"/>
        <end position="134"/>
    </location>
</feature>
<dbReference type="FunFam" id="3.10.20.30:FF:000015">
    <property type="entry name" value="Aldehyde oxidase 1"/>
    <property type="match status" value="1"/>
</dbReference>
<dbReference type="InterPro" id="IPR002888">
    <property type="entry name" value="2Fe-2S-bd"/>
</dbReference>
<evidence type="ECO:0000256" key="15">
    <source>
        <dbReference type="SAM" id="Phobius"/>
    </source>
</evidence>
<dbReference type="InterPro" id="IPR036318">
    <property type="entry name" value="FAD-bd_PCMH-like_sf"/>
</dbReference>
<dbReference type="InterPro" id="IPR036884">
    <property type="entry name" value="2Fe-2S-bd_dom_sf"/>
</dbReference>
<proteinExistence type="inferred from homology"/>
<dbReference type="InterPro" id="IPR002346">
    <property type="entry name" value="Mopterin_DH_FAD-bd"/>
</dbReference>
<evidence type="ECO:0008006" key="20">
    <source>
        <dbReference type="Google" id="ProtNLM"/>
    </source>
</evidence>
<comment type="similarity">
    <text evidence="2">Belongs to the xanthine dehydrogenase family.</text>
</comment>
<evidence type="ECO:0000256" key="1">
    <source>
        <dbReference type="ARBA" id="ARBA00001974"/>
    </source>
</evidence>
<feature type="binding site" evidence="14">
    <location>
        <position position="807"/>
    </location>
    <ligand>
        <name>Mo-molybdopterin</name>
        <dbReference type="ChEBI" id="CHEBI:71302"/>
    </ligand>
    <ligandPart>
        <name>Mo</name>
        <dbReference type="ChEBI" id="CHEBI:28685"/>
    </ligandPart>
</feature>
<dbReference type="InterPro" id="IPR005107">
    <property type="entry name" value="CO_DH_flav_C"/>
</dbReference>
<dbReference type="SUPFAM" id="SSF47741">
    <property type="entry name" value="CO dehydrogenase ISP C-domain like"/>
    <property type="match status" value="1"/>
</dbReference>
<dbReference type="Gene3D" id="3.30.465.10">
    <property type="match status" value="1"/>
</dbReference>
<feature type="binding site" evidence="14">
    <location>
        <position position="86"/>
    </location>
    <ligand>
        <name>[2Fe-2S] cluster</name>
        <dbReference type="ChEBI" id="CHEBI:190135"/>
        <label>1</label>
    </ligand>
</feature>
<dbReference type="FunFam" id="3.30.465.10:FF:000004">
    <property type="entry name" value="Xanthine dehydrogenase/oxidase"/>
    <property type="match status" value="1"/>
</dbReference>
<dbReference type="InterPro" id="IPR036856">
    <property type="entry name" value="Ald_Oxase/Xan_DH_a/b_sf"/>
</dbReference>
<dbReference type="SUPFAM" id="SSF55447">
    <property type="entry name" value="CO dehydrogenase flavoprotein C-terminal domain-like"/>
    <property type="match status" value="1"/>
</dbReference>
<reference evidence="18" key="2">
    <citation type="submission" date="2025-09" db="UniProtKB">
        <authorList>
            <consortium name="Ensembl"/>
        </authorList>
    </citation>
    <scope>IDENTIFICATION</scope>
</reference>
<dbReference type="InterPro" id="IPR000674">
    <property type="entry name" value="Ald_Oxase/Xan_DH_a/b"/>
</dbReference>
<dbReference type="SMART" id="SM01008">
    <property type="entry name" value="Ald_Xan_dh_C"/>
    <property type="match status" value="1"/>
</dbReference>
<reference evidence="18" key="1">
    <citation type="submission" date="2025-08" db="UniProtKB">
        <authorList>
            <consortium name="Ensembl"/>
        </authorList>
    </citation>
    <scope>IDENTIFICATION</scope>
</reference>
<dbReference type="Gene3D" id="3.30.365.10">
    <property type="entry name" value="Aldehyde oxidase/xanthine dehydrogenase, molybdopterin binding domain"/>
    <property type="match status" value="4"/>
</dbReference>
<feature type="binding site" evidence="13">
    <location>
        <position position="405"/>
    </location>
    <ligand>
        <name>FAD</name>
        <dbReference type="ChEBI" id="CHEBI:57692"/>
    </ligand>
</feature>
<feature type="binding site" evidence="14">
    <location>
        <position position="838"/>
    </location>
    <ligand>
        <name>Mo-molybdopterin</name>
        <dbReference type="ChEBI" id="CHEBI:71302"/>
    </ligand>
    <ligandPart>
        <name>Mo</name>
        <dbReference type="ChEBI" id="CHEBI:28685"/>
    </ligandPart>
</feature>
<comment type="cofactor">
    <cofactor evidence="14">
        <name>Mo-molybdopterin</name>
        <dbReference type="ChEBI" id="CHEBI:71302"/>
    </cofactor>
    <text evidence="14">Binds 1 Mo-molybdopterin (Mo-MPT) cofactor per subunit.</text>
</comment>
<dbReference type="InterPro" id="IPR046867">
    <property type="entry name" value="AldOxase/xan_DH_MoCoBD2"/>
</dbReference>
<evidence type="ECO:0000256" key="13">
    <source>
        <dbReference type="PIRSR" id="PIRSR000127-2"/>
    </source>
</evidence>
<dbReference type="FunFam" id="3.30.365.10:FF:000004">
    <property type="entry name" value="Xanthine dehydrogenase oxidase"/>
    <property type="match status" value="1"/>
</dbReference>
<organism evidence="18 19">
    <name type="scientific">Dicentrarchus labrax</name>
    <name type="common">European seabass</name>
    <name type="synonym">Morone labrax</name>
    <dbReference type="NCBI Taxonomy" id="13489"/>
    <lineage>
        <taxon>Eukaryota</taxon>
        <taxon>Metazoa</taxon>
        <taxon>Chordata</taxon>
        <taxon>Craniata</taxon>
        <taxon>Vertebrata</taxon>
        <taxon>Euteleostomi</taxon>
        <taxon>Actinopterygii</taxon>
        <taxon>Neopterygii</taxon>
        <taxon>Teleostei</taxon>
        <taxon>Neoteleostei</taxon>
        <taxon>Acanthomorphata</taxon>
        <taxon>Eupercaria</taxon>
        <taxon>Moronidae</taxon>
        <taxon>Dicentrarchus</taxon>
    </lineage>
</organism>
<dbReference type="FunFam" id="3.30.365.10:FF:000001">
    <property type="entry name" value="Xanthine dehydrogenase oxidase"/>
    <property type="match status" value="1"/>
</dbReference>
<dbReference type="Pfam" id="PF03450">
    <property type="entry name" value="CO_deh_flav_C"/>
    <property type="match status" value="1"/>
</dbReference>
<keyword evidence="3 14" id="KW-0500">Molybdenum</keyword>
<dbReference type="InterPro" id="IPR008274">
    <property type="entry name" value="AldOxase/xan_DH_MoCoBD1"/>
</dbReference>
<feature type="transmembrane region" description="Helical" evidence="15">
    <location>
        <begin position="6"/>
        <end position="27"/>
    </location>
</feature>
<dbReference type="InterPro" id="IPR036010">
    <property type="entry name" value="2Fe-2S_ferredoxin-like_sf"/>
</dbReference>
<keyword evidence="19" id="KW-1185">Reference proteome</keyword>
<evidence type="ECO:0000259" key="17">
    <source>
        <dbReference type="PROSITE" id="PS51387"/>
    </source>
</evidence>
<dbReference type="Pfam" id="PF02738">
    <property type="entry name" value="MoCoBD_1"/>
    <property type="match status" value="1"/>
</dbReference>
<dbReference type="Gene3D" id="3.30.390.50">
    <property type="entry name" value="CO dehydrogenase flavoprotein, C-terminal domain"/>
    <property type="match status" value="1"/>
</dbReference>
<dbReference type="PROSITE" id="PS00197">
    <property type="entry name" value="2FE2S_FER_1"/>
    <property type="match status" value="1"/>
</dbReference>
<dbReference type="FunFam" id="1.10.150.120:FF:000001">
    <property type="entry name" value="Aldehyde oxidase 1"/>
    <property type="match status" value="1"/>
</dbReference>
<dbReference type="InterPro" id="IPR022407">
    <property type="entry name" value="OxRdtase_Mopterin_BS"/>
</dbReference>
<keyword evidence="9 14" id="KW-0408">Iron</keyword>
<evidence type="ECO:0000256" key="5">
    <source>
        <dbReference type="ARBA" id="ARBA00022714"/>
    </source>
</evidence>
<keyword evidence="7 13" id="KW-0274">FAD</keyword>
<dbReference type="Pfam" id="PF01799">
    <property type="entry name" value="Fer2_2"/>
    <property type="match status" value="1"/>
</dbReference>
<feature type="binding site" evidence="14">
    <location>
        <position position="94"/>
    </location>
    <ligand>
        <name>[2Fe-2S] cluster</name>
        <dbReference type="ChEBI" id="CHEBI:190135"/>
        <label>1</label>
    </ligand>
</feature>
<dbReference type="GO" id="GO:0043546">
    <property type="term" value="F:molybdopterin cofactor binding"/>
    <property type="evidence" value="ECO:0007669"/>
    <property type="project" value="InterPro"/>
</dbReference>
<evidence type="ECO:0000313" key="18">
    <source>
        <dbReference type="Ensembl" id="ENSDLAP00005058775.2"/>
    </source>
</evidence>
<dbReference type="Pfam" id="PF00111">
    <property type="entry name" value="Fer2"/>
    <property type="match status" value="1"/>
</dbReference>
<keyword evidence="8" id="KW-0560">Oxidoreductase</keyword>
<feature type="binding site" evidence="14">
    <location>
        <position position="1111"/>
    </location>
    <ligand>
        <name>Mo-molybdopterin</name>
        <dbReference type="ChEBI" id="CHEBI:71302"/>
    </ligand>
    <ligandPart>
        <name>Mo</name>
        <dbReference type="ChEBI" id="CHEBI:28685"/>
    </ligandPart>
</feature>
<dbReference type="InterPro" id="IPR036683">
    <property type="entry name" value="CO_DH_flav_C_dom_sf"/>
</dbReference>
<dbReference type="Gene3D" id="3.10.20.30">
    <property type="match status" value="1"/>
</dbReference>
<feature type="binding site" evidence="13">
    <location>
        <begin position="302"/>
        <end position="309"/>
    </location>
    <ligand>
        <name>FAD</name>
        <dbReference type="ChEBI" id="CHEBI:57692"/>
    </ligand>
</feature>
<evidence type="ECO:0000256" key="2">
    <source>
        <dbReference type="ARBA" id="ARBA00006849"/>
    </source>
</evidence>
<dbReference type="PIRSF" id="PIRSF000127">
    <property type="entry name" value="Xanthine_DH"/>
    <property type="match status" value="1"/>
</dbReference>
<dbReference type="SUPFAM" id="SSF54292">
    <property type="entry name" value="2Fe-2S ferredoxin-like"/>
    <property type="match status" value="1"/>
</dbReference>
<feature type="binding site" evidence="14">
    <location>
        <position position="116"/>
    </location>
    <ligand>
        <name>[2Fe-2S] cluster</name>
        <dbReference type="ChEBI" id="CHEBI:190135"/>
        <label>1</label>
    </ligand>
</feature>
<dbReference type="FunFam" id="3.90.1170.50:FF:000001">
    <property type="entry name" value="Aldehyde oxidase 1"/>
    <property type="match status" value="1"/>
</dbReference>
<dbReference type="InterPro" id="IPR016167">
    <property type="entry name" value="FAD-bd_PCMH_sub1"/>
</dbReference>
<dbReference type="GeneTree" id="ENSGT00950000183114"/>
<dbReference type="InterPro" id="IPR016169">
    <property type="entry name" value="FAD-bd_PCMH_sub2"/>
</dbReference>
<dbReference type="GO" id="GO:0016491">
    <property type="term" value="F:oxidoreductase activity"/>
    <property type="evidence" value="ECO:0007669"/>
    <property type="project" value="UniProtKB-KW"/>
</dbReference>
<feature type="binding site" evidence="13">
    <location>
        <position position="467"/>
    </location>
    <ligand>
        <name>FAD</name>
        <dbReference type="ChEBI" id="CHEBI:57692"/>
    </ligand>
</feature>
<dbReference type="InterPro" id="IPR012675">
    <property type="entry name" value="Beta-grasp_dom_sf"/>
</dbReference>
<keyword evidence="15" id="KW-0472">Membrane</keyword>
<evidence type="ECO:0000256" key="14">
    <source>
        <dbReference type="PIRSR" id="PIRSR000127-3"/>
    </source>
</evidence>
<evidence type="ECO:0000256" key="12">
    <source>
        <dbReference type="PIRSR" id="PIRSR000127-1"/>
    </source>
</evidence>
<dbReference type="Pfam" id="PF01315">
    <property type="entry name" value="Ald_Xan_dh_C"/>
    <property type="match status" value="1"/>
</dbReference>
<feature type="binding site" evidence="14">
    <location>
        <position position="193"/>
    </location>
    <ligand>
        <name>[2Fe-2S] cluster</name>
        <dbReference type="ChEBI" id="CHEBI:190135"/>
        <label>2</label>
    </ligand>
</feature>
<dbReference type="PANTHER" id="PTHR45444:SF3">
    <property type="entry name" value="XANTHINE DEHYDROGENASE"/>
    <property type="match status" value="1"/>
</dbReference>
<evidence type="ECO:0000256" key="8">
    <source>
        <dbReference type="ARBA" id="ARBA00023002"/>
    </source>
</evidence>
<feature type="transmembrane region" description="Helical" evidence="15">
    <location>
        <begin position="39"/>
        <end position="59"/>
    </location>
</feature>
<evidence type="ECO:0000259" key="16">
    <source>
        <dbReference type="PROSITE" id="PS51085"/>
    </source>
</evidence>
<evidence type="ECO:0000256" key="4">
    <source>
        <dbReference type="ARBA" id="ARBA00022630"/>
    </source>
</evidence>